<keyword evidence="2" id="KW-1185">Reference proteome</keyword>
<dbReference type="Proteomes" id="UP000593994">
    <property type="component" value="Chromosome"/>
</dbReference>
<protein>
    <submittedName>
        <fullName evidence="1">Uncharacterized protein</fullName>
    </submittedName>
</protein>
<sequence length="87" mass="10007">MKFSVAVLSVFFIAIELCAQVKWISIEPQKPNKEAQPKISLPQLQPVSNLFENVKIIQHLLNKTSAEKEPKADSKKNWYIIKNSENR</sequence>
<organism evidence="1 2">
    <name type="scientific">Candidatus Sulfurimonas baltica</name>
    <dbReference type="NCBI Taxonomy" id="2740404"/>
    <lineage>
        <taxon>Bacteria</taxon>
        <taxon>Pseudomonadati</taxon>
        <taxon>Campylobacterota</taxon>
        <taxon>Epsilonproteobacteria</taxon>
        <taxon>Campylobacterales</taxon>
        <taxon>Sulfurimonadaceae</taxon>
        <taxon>Sulfurimonas</taxon>
    </lineage>
</organism>
<gene>
    <name evidence="1" type="ORF">HUE88_01845</name>
</gene>
<dbReference type="KEGG" id="sbal:HUE88_01845"/>
<evidence type="ECO:0000313" key="1">
    <source>
        <dbReference type="EMBL" id="QOY52465.1"/>
    </source>
</evidence>
<dbReference type="EMBL" id="CP054492">
    <property type="protein sequence ID" value="QOY52465.1"/>
    <property type="molecule type" value="Genomic_DNA"/>
</dbReference>
<reference evidence="1 2" key="1">
    <citation type="submission" date="2020-05" db="EMBL/GenBank/DDBJ databases">
        <title>Sulfurimonas marisnigri, sp. nov., and Sulfurimonas baltica, sp. nov., manganese oxide reducing chemolithoautotrophs of the class Epsilonproteobacteria isolated from the pelagic redoxclines of the Black and Baltic Seas and emended description of the genus Sulfurimonas.</title>
        <authorList>
            <person name="Henkel J.V."/>
            <person name="Laudan C."/>
            <person name="Werner J."/>
            <person name="Neu T."/>
            <person name="Plewe S."/>
            <person name="Sproer C."/>
            <person name="Bunk B."/>
            <person name="Schulz-Vogt H.N."/>
        </authorList>
    </citation>
    <scope>NUCLEOTIDE SEQUENCE [LARGE SCALE GENOMIC DNA]</scope>
    <source>
        <strain evidence="1 2">GD2</strain>
    </source>
</reference>
<accession>A0A7S7LW68</accession>
<dbReference type="RefSeq" id="WP_194370530.1">
    <property type="nucleotide sequence ID" value="NZ_CP054492.1"/>
</dbReference>
<proteinExistence type="predicted"/>
<name>A0A7S7LW68_9BACT</name>
<dbReference type="AlphaFoldDB" id="A0A7S7LW68"/>
<evidence type="ECO:0000313" key="2">
    <source>
        <dbReference type="Proteomes" id="UP000593994"/>
    </source>
</evidence>